<reference evidence="6 7" key="1">
    <citation type="submission" date="2020-08" db="EMBL/GenBank/DDBJ databases">
        <title>Genomic Encyclopedia of Type Strains, Phase IV (KMG-IV): sequencing the most valuable type-strain genomes for metagenomic binning, comparative biology and taxonomic classification.</title>
        <authorList>
            <person name="Goeker M."/>
        </authorList>
    </citation>
    <scope>NUCLEOTIDE SEQUENCE [LARGE SCALE GENOMIC DNA]</scope>
    <source>
        <strain evidence="6 7">DSM 19612</strain>
    </source>
</reference>
<sequence length="300" mass="34005">MNKKMYLLLLLVVFFTMACSSNESGSEDLADDNSYEETGQEESYQSTDMNEIGMDQGDKNTVTASMETEKRMVMYNANLTIEVKDIKQAVDQITEKTASGNGYIVESFIANNSNQLSAHMKVRIPNDILNTFLTDVESISSKVREKQLSGQDVTEEYNDLQSRLKAKRAVEERLLAFMKDAEKTEDLLKISKDLSTVQEEIEQLEGRKKFLENKTDYAEINISLIDVAVSIPDVPEEDLQTGEKIKEAFVQSLNMMAKMFSALAVFFIGYSPFIFIIGLLIALLWYVNKRKKASENKKPE</sequence>
<keyword evidence="3" id="KW-0472">Membrane</keyword>
<dbReference type="InterPro" id="IPR025645">
    <property type="entry name" value="DUF4349"/>
</dbReference>
<evidence type="ECO:0000256" key="4">
    <source>
        <dbReference type="SAM" id="SignalP"/>
    </source>
</evidence>
<feature type="coiled-coil region" evidence="1">
    <location>
        <begin position="187"/>
        <end position="221"/>
    </location>
</feature>
<accession>A0A841PWQ2</accession>
<keyword evidence="3" id="KW-0812">Transmembrane</keyword>
<keyword evidence="7" id="KW-1185">Reference proteome</keyword>
<comment type="caution">
    <text evidence="6">The sequence shown here is derived from an EMBL/GenBank/DDBJ whole genome shotgun (WGS) entry which is preliminary data.</text>
</comment>
<dbReference type="Pfam" id="PF14257">
    <property type="entry name" value="DUF4349"/>
    <property type="match status" value="1"/>
</dbReference>
<keyword evidence="3" id="KW-1133">Transmembrane helix</keyword>
<feature type="transmembrane region" description="Helical" evidence="3">
    <location>
        <begin position="259"/>
        <end position="287"/>
    </location>
</feature>
<organism evidence="6 7">
    <name type="scientific">Salirhabdus euzebyi</name>
    <dbReference type="NCBI Taxonomy" id="394506"/>
    <lineage>
        <taxon>Bacteria</taxon>
        <taxon>Bacillati</taxon>
        <taxon>Bacillota</taxon>
        <taxon>Bacilli</taxon>
        <taxon>Bacillales</taxon>
        <taxon>Bacillaceae</taxon>
        <taxon>Salirhabdus</taxon>
    </lineage>
</organism>
<keyword evidence="1" id="KW-0175">Coiled coil</keyword>
<name>A0A841PWQ2_9BACI</name>
<feature type="chain" id="PRO_5039150265" evidence="4">
    <location>
        <begin position="26"/>
        <end position="300"/>
    </location>
</feature>
<keyword evidence="4" id="KW-0732">Signal</keyword>
<evidence type="ECO:0000256" key="3">
    <source>
        <dbReference type="SAM" id="Phobius"/>
    </source>
</evidence>
<feature type="domain" description="DUF4349" evidence="5">
    <location>
        <begin position="71"/>
        <end position="285"/>
    </location>
</feature>
<feature type="signal peptide" evidence="4">
    <location>
        <begin position="1"/>
        <end position="25"/>
    </location>
</feature>
<evidence type="ECO:0000313" key="6">
    <source>
        <dbReference type="EMBL" id="MBB6452334.1"/>
    </source>
</evidence>
<protein>
    <submittedName>
        <fullName evidence="6">Thiol:disulfide interchange protein</fullName>
    </submittedName>
</protein>
<evidence type="ECO:0000256" key="1">
    <source>
        <dbReference type="SAM" id="Coils"/>
    </source>
</evidence>
<evidence type="ECO:0000259" key="5">
    <source>
        <dbReference type="Pfam" id="PF14257"/>
    </source>
</evidence>
<feature type="region of interest" description="Disordered" evidence="2">
    <location>
        <begin position="23"/>
        <end position="57"/>
    </location>
</feature>
<gene>
    <name evidence="6" type="ORF">HNQ94_000779</name>
</gene>
<feature type="compositionally biased region" description="Acidic residues" evidence="2">
    <location>
        <begin position="25"/>
        <end position="40"/>
    </location>
</feature>
<dbReference type="Proteomes" id="UP000581688">
    <property type="component" value="Unassembled WGS sequence"/>
</dbReference>
<evidence type="ECO:0000313" key="7">
    <source>
        <dbReference type="Proteomes" id="UP000581688"/>
    </source>
</evidence>
<proteinExistence type="predicted"/>
<dbReference type="PROSITE" id="PS51257">
    <property type="entry name" value="PROKAR_LIPOPROTEIN"/>
    <property type="match status" value="1"/>
</dbReference>
<dbReference type="EMBL" id="JACHGH010000002">
    <property type="protein sequence ID" value="MBB6452334.1"/>
    <property type="molecule type" value="Genomic_DNA"/>
</dbReference>
<dbReference type="RefSeq" id="WP_174494996.1">
    <property type="nucleotide sequence ID" value="NZ_CADDWK010000002.1"/>
</dbReference>
<dbReference type="AlphaFoldDB" id="A0A841PWQ2"/>
<evidence type="ECO:0000256" key="2">
    <source>
        <dbReference type="SAM" id="MobiDB-lite"/>
    </source>
</evidence>